<dbReference type="SUPFAM" id="SSF48452">
    <property type="entry name" value="TPR-like"/>
    <property type="match status" value="3"/>
</dbReference>
<evidence type="ECO:0000313" key="3">
    <source>
        <dbReference type="EMBL" id="QDT34367.1"/>
    </source>
</evidence>
<reference evidence="3 4" key="1">
    <citation type="submission" date="2019-02" db="EMBL/GenBank/DDBJ databases">
        <title>Deep-cultivation of Planctomycetes and their phenomic and genomic characterization uncovers novel biology.</title>
        <authorList>
            <person name="Wiegand S."/>
            <person name="Jogler M."/>
            <person name="Boedeker C."/>
            <person name="Pinto D."/>
            <person name="Vollmers J."/>
            <person name="Rivas-Marin E."/>
            <person name="Kohn T."/>
            <person name="Peeters S.H."/>
            <person name="Heuer A."/>
            <person name="Rast P."/>
            <person name="Oberbeckmann S."/>
            <person name="Bunk B."/>
            <person name="Jeske O."/>
            <person name="Meyerdierks A."/>
            <person name="Storesund J.E."/>
            <person name="Kallscheuer N."/>
            <person name="Luecker S."/>
            <person name="Lage O.M."/>
            <person name="Pohl T."/>
            <person name="Merkel B.J."/>
            <person name="Hornburger P."/>
            <person name="Mueller R.-W."/>
            <person name="Bruemmer F."/>
            <person name="Labrenz M."/>
            <person name="Spormann A.M."/>
            <person name="Op den Camp H."/>
            <person name="Overmann J."/>
            <person name="Amann R."/>
            <person name="Jetten M.S.M."/>
            <person name="Mascher T."/>
            <person name="Medema M.H."/>
            <person name="Devos D.P."/>
            <person name="Kaster A.-K."/>
            <person name="Ovreas L."/>
            <person name="Rohde M."/>
            <person name="Galperin M.Y."/>
            <person name="Jogler C."/>
        </authorList>
    </citation>
    <scope>NUCLEOTIDE SEQUENCE [LARGE SCALE GENOMIC DNA]</scope>
    <source>
        <strain evidence="3 4">Mal48</strain>
    </source>
</reference>
<dbReference type="EMBL" id="CP036267">
    <property type="protein sequence ID" value="QDT34367.1"/>
    <property type="molecule type" value="Genomic_DNA"/>
</dbReference>
<dbReference type="PANTHER" id="PTHR12558">
    <property type="entry name" value="CELL DIVISION CYCLE 16,23,27"/>
    <property type="match status" value="1"/>
</dbReference>
<dbReference type="PANTHER" id="PTHR12558:SF13">
    <property type="entry name" value="CELL DIVISION CYCLE PROTEIN 27 HOMOLOG"/>
    <property type="match status" value="1"/>
</dbReference>
<dbReference type="InterPro" id="IPR011990">
    <property type="entry name" value="TPR-like_helical_dom_sf"/>
</dbReference>
<sequence>MESVRRLFLSGFVFCLWTGSVCSGADIDQCRELLLYGEYEKCITTTAEAIEQGVYGESWHLVKAEAEFKTGKYEESLKTIQSALERYGWSIRLRWLAMQVVPYLNQDELVLKYTEEIAQMVQASPWRYTDAENLVTLGHFVIEQGADVKAAQDAFFTRSRRNNPLHRSPALALGNLALEKRDFQLAAEMFGPAFEDHPDDPDITFGLALAFAGSDREVSNGYLQVTLEKNSNHIPALLFQVDHFIDAEQYEEASALIERTLKVNPHHPEALAYQSVIALLQEETEAGMKARNLALSTWKKNPLVDHTIGRKLSQKYRFEQGATFQEQALEFDPNFTPAKKQLIQDLLRLGREEEGWKLADEVHEKDPYDVAVYNLVTLRDELQKFETLEASGFQIRMSTDEAKIYGHRVIQLLTEAREVLTQKYKQELPETILVEIFPRPADFEVRTFGMPGVVGYLGVCFGDVITANSPASQDANPVNLESVLWHEFAHVVTLNKTNNRMPRWLSEGISVYEERQRDASWGEHLNVTYRNMILGGELSPIGEMSEMFLSPKSPVHVQFAYYQSSLIVEHIIEKYGFDSLLKVLDDLAVGMNINESLPRHTAPLKQLDEELVMYATELATEYGKNVEWSEPAIAEFIQSSEPAKDALAWADENPKHYLGLKAWGRILVEKGDSKTAIQLYEKAVELFPSEPGPESPLLTLAKLYQEQGENDKEKQALLKLVKIDDDAVAAFFRLMEIANDEKDWEAVKQFASKLLAVKPLIAQPHAALAAASEHLEESESAIDAMDSLLALKPADRADLYYRKAIQQQKLGQHDSARRSVLQALEEAPRYREALVLLQGLVDSNE</sequence>
<evidence type="ECO:0000259" key="2">
    <source>
        <dbReference type="Pfam" id="PF13485"/>
    </source>
</evidence>
<dbReference type="RefSeq" id="WP_145202204.1">
    <property type="nucleotide sequence ID" value="NZ_CP036267.1"/>
</dbReference>
<dbReference type="InterPro" id="IPR019734">
    <property type="entry name" value="TPR_rpt"/>
</dbReference>
<dbReference type="SMART" id="SM00028">
    <property type="entry name" value="TPR"/>
    <property type="match status" value="6"/>
</dbReference>
<keyword evidence="1" id="KW-0802">TPR repeat</keyword>
<dbReference type="AlphaFoldDB" id="A0A517QRW7"/>
<dbReference type="Proteomes" id="UP000315724">
    <property type="component" value="Chromosome"/>
</dbReference>
<dbReference type="Pfam" id="PF13181">
    <property type="entry name" value="TPR_8"/>
    <property type="match status" value="1"/>
</dbReference>
<feature type="domain" description="Peptidase MA-like" evidence="2">
    <location>
        <begin position="484"/>
        <end position="597"/>
    </location>
</feature>
<dbReference type="PROSITE" id="PS50005">
    <property type="entry name" value="TPR"/>
    <property type="match status" value="1"/>
</dbReference>
<accession>A0A517QRW7</accession>
<dbReference type="OrthoDB" id="9787613at2"/>
<protein>
    <submittedName>
        <fullName evidence="3">Photosystem I assembly protein Ycf3</fullName>
    </submittedName>
</protein>
<name>A0A517QRW7_9PLAN</name>
<feature type="repeat" description="TPR" evidence="1">
    <location>
        <begin position="657"/>
        <end position="690"/>
    </location>
</feature>
<evidence type="ECO:0000313" key="4">
    <source>
        <dbReference type="Proteomes" id="UP000315724"/>
    </source>
</evidence>
<organism evidence="3 4">
    <name type="scientific">Thalassoglobus polymorphus</name>
    <dbReference type="NCBI Taxonomy" id="2527994"/>
    <lineage>
        <taxon>Bacteria</taxon>
        <taxon>Pseudomonadati</taxon>
        <taxon>Planctomycetota</taxon>
        <taxon>Planctomycetia</taxon>
        <taxon>Planctomycetales</taxon>
        <taxon>Planctomycetaceae</taxon>
        <taxon>Thalassoglobus</taxon>
    </lineage>
</organism>
<keyword evidence="4" id="KW-1185">Reference proteome</keyword>
<dbReference type="Gene3D" id="1.25.40.10">
    <property type="entry name" value="Tetratricopeptide repeat domain"/>
    <property type="match status" value="4"/>
</dbReference>
<evidence type="ECO:0000256" key="1">
    <source>
        <dbReference type="PROSITE-ProRule" id="PRU00339"/>
    </source>
</evidence>
<proteinExistence type="predicted"/>
<gene>
    <name evidence="3" type="ORF">Mal48_36270</name>
</gene>
<dbReference type="KEGG" id="tpol:Mal48_36270"/>
<dbReference type="InterPro" id="IPR039568">
    <property type="entry name" value="Peptidase_MA-like_dom"/>
</dbReference>
<dbReference type="Pfam" id="PF13432">
    <property type="entry name" value="TPR_16"/>
    <property type="match status" value="2"/>
</dbReference>
<dbReference type="Pfam" id="PF13485">
    <property type="entry name" value="Peptidase_MA_2"/>
    <property type="match status" value="1"/>
</dbReference>